<evidence type="ECO:0000256" key="15">
    <source>
        <dbReference type="ARBA" id="ARBA00023201"/>
    </source>
</evidence>
<evidence type="ECO:0000256" key="11">
    <source>
        <dbReference type="ARBA" id="ARBA00023053"/>
    </source>
</evidence>
<dbReference type="Proteomes" id="UP000323708">
    <property type="component" value="Unassembled WGS sequence"/>
</dbReference>
<feature type="chain" id="PRO_5022827403" description="Na(+)-translocating NADH-quinone reductase subunit C" evidence="18">
    <location>
        <begin position="29"/>
        <end position="257"/>
    </location>
</feature>
<evidence type="ECO:0000313" key="20">
    <source>
        <dbReference type="EMBL" id="KAA1188234.1"/>
    </source>
</evidence>
<accession>A0A5B0WMF8</accession>
<evidence type="ECO:0000256" key="17">
    <source>
        <dbReference type="PIRNR" id="PIRNR009437"/>
    </source>
</evidence>
<sequence>MSSNDSIKKTLIVAFSLCIVCSVVVSTAAVVLKPAQQANQALDKKRNILAAAGMLDENSSVEEQFAKMTTRVVDLRTGKYTDEVDPASYNERKAAKESDMSQALSADEDIAKIFRREHYAVVYLAEAADGGVEKIILPIRGYGLWGTLYGYIALEGDASTVAGIGFYEHKETPGLGGEVDNPRWKASWTGKQVYDDGDLQIEVMKGTVDPSAPNAEYKIDGLAGATLTTRGVSNLVQFWLGENGFEPFLDNLKSGEA</sequence>
<dbReference type="Pfam" id="PF04205">
    <property type="entry name" value="FMN_bind"/>
    <property type="match status" value="1"/>
</dbReference>
<dbReference type="GO" id="GO:0010181">
    <property type="term" value="F:FMN binding"/>
    <property type="evidence" value="ECO:0007669"/>
    <property type="project" value="UniProtKB-UniRule"/>
</dbReference>
<proteinExistence type="inferred from homology"/>
<dbReference type="EMBL" id="VTUX01000011">
    <property type="protein sequence ID" value="KAA1188234.1"/>
    <property type="molecule type" value="Genomic_DNA"/>
</dbReference>
<dbReference type="GO" id="GO:0016655">
    <property type="term" value="F:oxidoreductase activity, acting on NAD(P)H, quinone or similar compound as acceptor"/>
    <property type="evidence" value="ECO:0007669"/>
    <property type="project" value="UniProtKB-UniRule"/>
</dbReference>
<evidence type="ECO:0000256" key="9">
    <source>
        <dbReference type="ARBA" id="ARBA00022989"/>
    </source>
</evidence>
<dbReference type="NCBIfam" id="NF003749">
    <property type="entry name" value="PRK05346.1-5"/>
    <property type="match status" value="1"/>
</dbReference>
<keyword evidence="5 16" id="KW-0285">Flavoprotein</keyword>
<feature type="domain" description="FMN-binding" evidence="19">
    <location>
        <begin position="143"/>
        <end position="243"/>
    </location>
</feature>
<comment type="similarity">
    <text evidence="16 17">Belongs to the NqrC family.</text>
</comment>
<name>A0A5B0WMF8_9GAMM</name>
<keyword evidence="3" id="KW-0997">Cell inner membrane</keyword>
<keyword evidence="7 16" id="KW-0812">Transmembrane</keyword>
<dbReference type="PANTHER" id="PTHR37838">
    <property type="entry name" value="NA(+)-TRANSLOCATING NADH-QUINONE REDUCTASE SUBUNIT C"/>
    <property type="match status" value="1"/>
</dbReference>
<evidence type="ECO:0000256" key="4">
    <source>
        <dbReference type="ARBA" id="ARBA00022553"/>
    </source>
</evidence>
<dbReference type="PIRSF" id="PIRSF009437">
    <property type="entry name" value="NQR-1_subunit_C"/>
    <property type="match status" value="1"/>
</dbReference>
<keyword evidence="4 16" id="KW-0597">Phosphoprotein</keyword>
<evidence type="ECO:0000256" key="6">
    <source>
        <dbReference type="ARBA" id="ARBA00022643"/>
    </source>
</evidence>
<keyword evidence="1 16" id="KW-0813">Transport</keyword>
<keyword evidence="12 16" id="KW-0406">Ion transport</keyword>
<dbReference type="PANTHER" id="PTHR37838:SF1">
    <property type="entry name" value="NA(+)-TRANSLOCATING NADH-QUINONE REDUCTASE SUBUNIT C"/>
    <property type="match status" value="1"/>
</dbReference>
<evidence type="ECO:0000256" key="8">
    <source>
        <dbReference type="ARBA" id="ARBA00022967"/>
    </source>
</evidence>
<keyword evidence="11 16" id="KW-0915">Sodium</keyword>
<dbReference type="RefSeq" id="WP_149613154.1">
    <property type="nucleotide sequence ID" value="NZ_VTUX01000011.1"/>
</dbReference>
<evidence type="ECO:0000259" key="19">
    <source>
        <dbReference type="SMART" id="SM00900"/>
    </source>
</evidence>
<evidence type="ECO:0000256" key="18">
    <source>
        <dbReference type="SAM" id="SignalP"/>
    </source>
</evidence>
<evidence type="ECO:0000256" key="13">
    <source>
        <dbReference type="ARBA" id="ARBA00023075"/>
    </source>
</evidence>
<keyword evidence="15 16" id="KW-0739">Sodium transport</keyword>
<keyword evidence="2 16" id="KW-1003">Cell membrane</keyword>
<keyword evidence="14 16" id="KW-0472">Membrane</keyword>
<dbReference type="GO" id="GO:0005886">
    <property type="term" value="C:plasma membrane"/>
    <property type="evidence" value="ECO:0007669"/>
    <property type="project" value="UniProtKB-SubCell"/>
</dbReference>
<organism evidence="20 21">
    <name type="scientific">Pseudohalioglobus sediminis</name>
    <dbReference type="NCBI Taxonomy" id="2606449"/>
    <lineage>
        <taxon>Bacteria</taxon>
        <taxon>Pseudomonadati</taxon>
        <taxon>Pseudomonadota</taxon>
        <taxon>Gammaproteobacteria</taxon>
        <taxon>Cellvibrionales</taxon>
        <taxon>Halieaceae</taxon>
        <taxon>Pseudohalioglobus</taxon>
    </lineage>
</organism>
<comment type="caution">
    <text evidence="16">Lacks conserved residue(s) required for the propagation of feature annotation.</text>
</comment>
<evidence type="ECO:0000256" key="12">
    <source>
        <dbReference type="ARBA" id="ARBA00023065"/>
    </source>
</evidence>
<evidence type="ECO:0000256" key="2">
    <source>
        <dbReference type="ARBA" id="ARBA00022475"/>
    </source>
</evidence>
<keyword evidence="13 16" id="KW-0830">Ubiquinone</keyword>
<dbReference type="HAMAP" id="MF_00427">
    <property type="entry name" value="NqrC"/>
    <property type="match status" value="1"/>
</dbReference>
<comment type="function">
    <text evidence="16">NQR complex catalyzes the reduction of ubiquinone-1 to ubiquinol by two successive reactions, coupled with the transport of Na(+) ions from the cytoplasm to the periplasm. NqrA to NqrE are probably involved in the second step, the conversion of ubisemiquinone to ubiquinol.</text>
</comment>
<feature type="modified residue" description="FMN phosphoryl threonine" evidence="16">
    <location>
        <position position="226"/>
    </location>
</feature>
<keyword evidence="10 16" id="KW-0520">NAD</keyword>
<keyword evidence="21" id="KW-1185">Reference proteome</keyword>
<evidence type="ECO:0000256" key="10">
    <source>
        <dbReference type="ARBA" id="ARBA00023027"/>
    </source>
</evidence>
<evidence type="ECO:0000256" key="16">
    <source>
        <dbReference type="HAMAP-Rule" id="MF_00427"/>
    </source>
</evidence>
<dbReference type="AlphaFoldDB" id="A0A5B0WMF8"/>
<dbReference type="GO" id="GO:0006814">
    <property type="term" value="P:sodium ion transport"/>
    <property type="evidence" value="ECO:0007669"/>
    <property type="project" value="UniProtKB-UniRule"/>
</dbReference>
<evidence type="ECO:0000256" key="14">
    <source>
        <dbReference type="ARBA" id="ARBA00023136"/>
    </source>
</evidence>
<evidence type="ECO:0000313" key="21">
    <source>
        <dbReference type="Proteomes" id="UP000323708"/>
    </source>
</evidence>
<evidence type="ECO:0000256" key="5">
    <source>
        <dbReference type="ARBA" id="ARBA00022630"/>
    </source>
</evidence>
<reference evidence="20 21" key="1">
    <citation type="submission" date="2019-09" db="EMBL/GenBank/DDBJ databases">
        <authorList>
            <person name="Chen X.-Y."/>
        </authorList>
    </citation>
    <scope>NUCLEOTIDE SEQUENCE [LARGE SCALE GENOMIC DNA]</scope>
    <source>
        <strain evidence="20 21">NY5</strain>
    </source>
</reference>
<comment type="cofactor">
    <cofactor evidence="16 17">
        <name>FMN</name>
        <dbReference type="ChEBI" id="CHEBI:58210"/>
    </cofactor>
</comment>
<dbReference type="InterPro" id="IPR010204">
    <property type="entry name" value="NqrC"/>
</dbReference>
<dbReference type="SMART" id="SM00900">
    <property type="entry name" value="FMN_bind"/>
    <property type="match status" value="1"/>
</dbReference>
<keyword evidence="18" id="KW-0732">Signal</keyword>
<feature type="signal peptide" evidence="18">
    <location>
        <begin position="1"/>
        <end position="28"/>
    </location>
</feature>
<comment type="subunit">
    <text evidence="16 17">Composed of six subunits; NqrA, NqrB, NqrC, NqrD, NqrE and NqrF.</text>
</comment>
<evidence type="ECO:0000256" key="1">
    <source>
        <dbReference type="ARBA" id="ARBA00022448"/>
    </source>
</evidence>
<dbReference type="EC" id="7.2.1.1" evidence="16 17"/>
<comment type="catalytic activity">
    <reaction evidence="16 17">
        <text>a ubiquinone + n Na(+)(in) + NADH + H(+) = a ubiquinol + n Na(+)(out) + NAD(+)</text>
        <dbReference type="Rhea" id="RHEA:47748"/>
        <dbReference type="Rhea" id="RHEA-COMP:9565"/>
        <dbReference type="Rhea" id="RHEA-COMP:9566"/>
        <dbReference type="ChEBI" id="CHEBI:15378"/>
        <dbReference type="ChEBI" id="CHEBI:16389"/>
        <dbReference type="ChEBI" id="CHEBI:17976"/>
        <dbReference type="ChEBI" id="CHEBI:29101"/>
        <dbReference type="ChEBI" id="CHEBI:57540"/>
        <dbReference type="ChEBI" id="CHEBI:57945"/>
        <dbReference type="EC" id="7.2.1.1"/>
    </reaction>
</comment>
<evidence type="ECO:0000256" key="3">
    <source>
        <dbReference type="ARBA" id="ARBA00022519"/>
    </source>
</evidence>
<comment type="caution">
    <text evidence="20">The sequence shown here is derived from an EMBL/GenBank/DDBJ whole genome shotgun (WGS) entry which is preliminary data.</text>
</comment>
<gene>
    <name evidence="16" type="primary">nqrC</name>
    <name evidence="20" type="ORF">F0M18_19600</name>
</gene>
<keyword evidence="8 16" id="KW-1278">Translocase</keyword>
<dbReference type="InterPro" id="IPR007329">
    <property type="entry name" value="FMN-bd"/>
</dbReference>
<comment type="subcellular location">
    <subcellularLocation>
        <location evidence="16">Cell membrane</location>
        <topology evidence="16">Single-pass membrane protein</topology>
    </subcellularLocation>
</comment>
<protein>
    <recommendedName>
        <fullName evidence="16 17">Na(+)-translocating NADH-quinone reductase subunit C</fullName>
        <shortName evidence="16 17">Na(+)-NQR subunit C</shortName>
        <shortName evidence="16 17">Na(+)-translocating NQR subunit C</shortName>
        <ecNumber evidence="16 17">7.2.1.1</ecNumber>
    </recommendedName>
    <alternativeName>
        <fullName evidence="16 17">NQR complex subunit C</fullName>
    </alternativeName>
    <alternativeName>
        <fullName evidence="16 17">NQR-1 subunit C</fullName>
    </alternativeName>
</protein>
<keyword evidence="9 16" id="KW-1133">Transmembrane helix</keyword>
<dbReference type="NCBIfam" id="TIGR01938">
    <property type="entry name" value="nqrC"/>
    <property type="match status" value="1"/>
</dbReference>
<keyword evidence="6 16" id="KW-0288">FMN</keyword>
<evidence type="ECO:0000256" key="7">
    <source>
        <dbReference type="ARBA" id="ARBA00022692"/>
    </source>
</evidence>